<dbReference type="AlphaFoldDB" id="A0A2S8NVE6"/>
<reference evidence="1 2" key="1">
    <citation type="submission" date="2018-02" db="EMBL/GenBank/DDBJ databases">
        <title>Metagenomics reveals mixed infection of spiroplasma and phytoplasma in chicory.</title>
        <authorList>
            <person name="Polano C."/>
            <person name="Moruzzi S."/>
            <person name="Ermacora P."/>
            <person name="Ferrini F."/>
            <person name="Martini M."/>
            <person name="Firrao G."/>
        </authorList>
    </citation>
    <scope>NUCLEOTIDE SEQUENCE [LARGE SCALE GENOMIC DNA]</scope>
    <source>
        <strain evidence="1 2">ChiP</strain>
    </source>
</reference>
<dbReference type="Proteomes" id="UP000238672">
    <property type="component" value="Unassembled WGS sequence"/>
</dbReference>
<dbReference type="EMBL" id="PUUG01000002">
    <property type="protein sequence ID" value="PQP79970.1"/>
    <property type="molecule type" value="Genomic_DNA"/>
</dbReference>
<dbReference type="SUPFAM" id="SSF82784">
    <property type="entry name" value="OsmC-like"/>
    <property type="match status" value="1"/>
</dbReference>
<organism evidence="1 2">
    <name type="scientific">Candidatus Phytoplasma phoenicium</name>
    <dbReference type="NCBI Taxonomy" id="198422"/>
    <lineage>
        <taxon>Bacteria</taxon>
        <taxon>Bacillati</taxon>
        <taxon>Mycoplasmatota</taxon>
        <taxon>Mollicutes</taxon>
        <taxon>Acholeplasmatales</taxon>
        <taxon>Acholeplasmataceae</taxon>
        <taxon>Candidatus Phytoplasma</taxon>
        <taxon>16SrIX (Pigeon pea witches'-broom group)</taxon>
    </lineage>
</organism>
<name>A0A2S8NVE6_9MOLU</name>
<evidence type="ECO:0000313" key="1">
    <source>
        <dbReference type="EMBL" id="PQP79970.1"/>
    </source>
</evidence>
<evidence type="ECO:0000313" key="2">
    <source>
        <dbReference type="Proteomes" id="UP000238672"/>
    </source>
</evidence>
<dbReference type="Pfam" id="PF02566">
    <property type="entry name" value="OsmC"/>
    <property type="match status" value="1"/>
</dbReference>
<keyword evidence="2" id="KW-1185">Reference proteome</keyword>
<evidence type="ECO:0008006" key="3">
    <source>
        <dbReference type="Google" id="ProtNLM"/>
    </source>
</evidence>
<comment type="caution">
    <text evidence="1">The sequence shown here is derived from an EMBL/GenBank/DDBJ whole genome shotgun (WGS) entry which is preliminary data.</text>
</comment>
<accession>A0A2S8NVE6</accession>
<dbReference type="Gene3D" id="3.30.300.20">
    <property type="match status" value="1"/>
</dbReference>
<proteinExistence type="predicted"/>
<dbReference type="InterPro" id="IPR015946">
    <property type="entry name" value="KH_dom-like_a/b"/>
</dbReference>
<gene>
    <name evidence="1" type="ORF">C6B37_00230</name>
</gene>
<sequence>MSLLKIVAYHENQFNDIGILKNGLKTKLTSALMNDPNNYTSPKELFCLSLVVCFYKTMKKYLSIKQNLSNDISVQVLCKTCIDAQGFYFKIELLCGIDNFSLTDTHQIMKLVHKKCPVSRLLNQYSYITLTPVAYTDLIK</sequence>
<protein>
    <recommendedName>
        <fullName evidence="3">Osmotically inducible protein OsmC</fullName>
    </recommendedName>
</protein>
<dbReference type="InterPro" id="IPR003718">
    <property type="entry name" value="OsmC/Ohr_fam"/>
</dbReference>
<dbReference type="InterPro" id="IPR036102">
    <property type="entry name" value="OsmC/Ohrsf"/>
</dbReference>